<protein>
    <recommendedName>
        <fullName evidence="1">DSBA-like thioredoxin domain-containing protein</fullName>
    </recommendedName>
</protein>
<sequence length="215" mass="24023">MKKKIVVELVVDIVCPWCYVGKKNFLDAVAERKDIDIEVKVLPFQLDPASPQEGVPRKEYLRNKFGNDDNFKAAEARLLSAAEKSGLKMDMEKIKTHINTLDCHRLIWWAGQKSKQLEVTNALYAAYYEEGLDLSKTENLQKTLGPLGFNPEEVSAFLKGNQGREEVGALIGEAYDLGISGVPFFIFDRKIGVSGAQPKEVFLQVFQDPALQGEG</sequence>
<name>A0A150WFX3_BDEBC</name>
<dbReference type="InterPro" id="IPR001853">
    <property type="entry name" value="DSBA-like_thioredoxin_dom"/>
</dbReference>
<proteinExistence type="predicted"/>
<dbReference type="GO" id="GO:0016491">
    <property type="term" value="F:oxidoreductase activity"/>
    <property type="evidence" value="ECO:0007669"/>
    <property type="project" value="InterPro"/>
</dbReference>
<evidence type="ECO:0000313" key="2">
    <source>
        <dbReference type="EMBL" id="KYG61892.1"/>
    </source>
</evidence>
<evidence type="ECO:0000259" key="1">
    <source>
        <dbReference type="Pfam" id="PF01323"/>
    </source>
</evidence>
<dbReference type="PANTHER" id="PTHR13887:SF41">
    <property type="entry name" value="THIOREDOXIN SUPERFAMILY PROTEIN"/>
    <property type="match status" value="1"/>
</dbReference>
<feature type="domain" description="DSBA-like thioredoxin" evidence="1">
    <location>
        <begin position="7"/>
        <end position="205"/>
    </location>
</feature>
<dbReference type="Proteomes" id="UP000075391">
    <property type="component" value="Unassembled WGS sequence"/>
</dbReference>
<dbReference type="SUPFAM" id="SSF52833">
    <property type="entry name" value="Thioredoxin-like"/>
    <property type="match status" value="1"/>
</dbReference>
<dbReference type="OrthoDB" id="5291619at2"/>
<dbReference type="Pfam" id="PF01323">
    <property type="entry name" value="DSBA"/>
    <property type="match status" value="1"/>
</dbReference>
<gene>
    <name evidence="2" type="ORF">AZI85_06675</name>
</gene>
<dbReference type="RefSeq" id="WP_063244038.1">
    <property type="nucleotide sequence ID" value="NZ_LUKF01000016.1"/>
</dbReference>
<evidence type="ECO:0000313" key="3">
    <source>
        <dbReference type="Proteomes" id="UP000075391"/>
    </source>
</evidence>
<comment type="caution">
    <text evidence="2">The sequence shown here is derived from an EMBL/GenBank/DDBJ whole genome shotgun (WGS) entry which is preliminary data.</text>
</comment>
<dbReference type="InterPro" id="IPR036249">
    <property type="entry name" value="Thioredoxin-like_sf"/>
</dbReference>
<organism evidence="2 3">
    <name type="scientific">Bdellovibrio bacteriovorus</name>
    <dbReference type="NCBI Taxonomy" id="959"/>
    <lineage>
        <taxon>Bacteria</taxon>
        <taxon>Pseudomonadati</taxon>
        <taxon>Bdellovibrionota</taxon>
        <taxon>Bdellovibrionia</taxon>
        <taxon>Bdellovibrionales</taxon>
        <taxon>Pseudobdellovibrionaceae</taxon>
        <taxon>Bdellovibrio</taxon>
    </lineage>
</organism>
<dbReference type="Gene3D" id="3.40.30.10">
    <property type="entry name" value="Glutaredoxin"/>
    <property type="match status" value="1"/>
</dbReference>
<reference evidence="2 3" key="1">
    <citation type="submission" date="2016-03" db="EMBL/GenBank/DDBJ databases">
        <authorList>
            <person name="Ploux O."/>
        </authorList>
    </citation>
    <scope>NUCLEOTIDE SEQUENCE [LARGE SCALE GENOMIC DNA]</scope>
    <source>
        <strain evidence="2 3">BER2</strain>
    </source>
</reference>
<dbReference type="CDD" id="cd03024">
    <property type="entry name" value="DsbA_FrnE"/>
    <property type="match status" value="1"/>
</dbReference>
<dbReference type="EMBL" id="LUKF01000016">
    <property type="protein sequence ID" value="KYG61892.1"/>
    <property type="molecule type" value="Genomic_DNA"/>
</dbReference>
<accession>A0A150WFX3</accession>
<dbReference type="AlphaFoldDB" id="A0A150WFX3"/>
<dbReference type="PANTHER" id="PTHR13887">
    <property type="entry name" value="GLUTATHIONE S-TRANSFERASE KAPPA"/>
    <property type="match status" value="1"/>
</dbReference>